<dbReference type="Pfam" id="PF00646">
    <property type="entry name" value="F-box"/>
    <property type="match status" value="1"/>
</dbReference>
<dbReference type="InterPro" id="IPR006566">
    <property type="entry name" value="FBD"/>
</dbReference>
<dbReference type="InterPro" id="IPR032675">
    <property type="entry name" value="LRR_dom_sf"/>
</dbReference>
<feature type="domain" description="F-box" evidence="1">
    <location>
        <begin position="23"/>
        <end position="63"/>
    </location>
</feature>
<comment type="caution">
    <text evidence="3">The sequence shown here is derived from an EMBL/GenBank/DDBJ whole genome shotgun (WGS) entry which is preliminary data.</text>
</comment>
<dbReference type="Gene3D" id="3.80.10.10">
    <property type="entry name" value="Ribonuclease Inhibitor"/>
    <property type="match status" value="1"/>
</dbReference>
<evidence type="ECO:0000313" key="3">
    <source>
        <dbReference type="EMBL" id="KAF9620082.1"/>
    </source>
</evidence>
<protein>
    <recommendedName>
        <fullName evidence="5">F-box domain-containing protein</fullName>
    </recommendedName>
</protein>
<dbReference type="EMBL" id="JADFTS010000002">
    <property type="protein sequence ID" value="KAF9620082.1"/>
    <property type="molecule type" value="Genomic_DNA"/>
</dbReference>
<dbReference type="OrthoDB" id="1424615at2759"/>
<sequence>MASDVVHIEKKASFESLDRISTLPIEIIDEIFQFMPIREAVKTSWLSRSWRYKWMSMPNLVFDPQFIDLVNFVNNILRLHNGMISKFEVNEFVEKECPYVDEWILVLQRKNVKHLVLKFNEYRSPVYDVPTCLFSCQTLCKLKLQGCILNLPTQYKGFRNLTDLELVFVTITNQSFENLVAKIPLLRRLSIWNCESLTCFNISAPNLKTVRLCGVFESINWRNTPNVGIATLATRRPSGSGPTTIVCKLDDVLGGLSGVRCMVIRHPFLEFLSMDTAPKRLAIDFDLLRYLKLFVNFQDMKQIVAVLCLCRSSPRLEVLDITVVWSGQSLLLYEKTFWEALLQKEKKIFGRLEYVVLVGFMGGQRELQFIQFVLQNSSMLKTFKIQWTKPALSQDEKLHAVEKMMQFERSSAKAKVIFSNRI</sequence>
<dbReference type="Pfam" id="PF24758">
    <property type="entry name" value="LRR_At5g56370"/>
    <property type="match status" value="1"/>
</dbReference>
<dbReference type="PANTHER" id="PTHR31639">
    <property type="entry name" value="F-BOX PROTEIN-LIKE"/>
    <property type="match status" value="1"/>
</dbReference>
<keyword evidence="4" id="KW-1185">Reference proteome</keyword>
<reference evidence="3 4" key="1">
    <citation type="submission" date="2020-10" db="EMBL/GenBank/DDBJ databases">
        <title>The Coptis chinensis genome and diversification of protoberbering-type alkaloids.</title>
        <authorList>
            <person name="Wang B."/>
            <person name="Shu S."/>
            <person name="Song C."/>
            <person name="Liu Y."/>
        </authorList>
    </citation>
    <scope>NUCLEOTIDE SEQUENCE [LARGE SCALE GENOMIC DNA]</scope>
    <source>
        <strain evidence="3">HL-2020</strain>
        <tissue evidence="3">Leaf</tissue>
    </source>
</reference>
<dbReference type="Proteomes" id="UP000631114">
    <property type="component" value="Unassembled WGS sequence"/>
</dbReference>
<dbReference type="PANTHER" id="PTHR31639:SF237">
    <property type="entry name" value="F-BOX DOMAIN-CONTAINING PROTEIN"/>
    <property type="match status" value="1"/>
</dbReference>
<evidence type="ECO:0008006" key="5">
    <source>
        <dbReference type="Google" id="ProtNLM"/>
    </source>
</evidence>
<proteinExistence type="predicted"/>
<evidence type="ECO:0000259" key="1">
    <source>
        <dbReference type="SMART" id="SM00256"/>
    </source>
</evidence>
<gene>
    <name evidence="3" type="ORF">IFM89_010732</name>
</gene>
<dbReference type="SUPFAM" id="SSF81383">
    <property type="entry name" value="F-box domain"/>
    <property type="match status" value="1"/>
</dbReference>
<dbReference type="InterPro" id="IPR055411">
    <property type="entry name" value="LRR_FXL15/At3g58940/PEG3-like"/>
</dbReference>
<dbReference type="AlphaFoldDB" id="A0A835IP22"/>
<dbReference type="InterPro" id="IPR001810">
    <property type="entry name" value="F-box_dom"/>
</dbReference>
<dbReference type="InterPro" id="IPR036047">
    <property type="entry name" value="F-box-like_dom_sf"/>
</dbReference>
<accession>A0A835IP22</accession>
<dbReference type="SMART" id="SM00256">
    <property type="entry name" value="FBOX"/>
    <property type="match status" value="1"/>
</dbReference>
<dbReference type="SMART" id="SM00579">
    <property type="entry name" value="FBD"/>
    <property type="match status" value="1"/>
</dbReference>
<evidence type="ECO:0000259" key="2">
    <source>
        <dbReference type="SMART" id="SM00579"/>
    </source>
</evidence>
<evidence type="ECO:0000313" key="4">
    <source>
        <dbReference type="Proteomes" id="UP000631114"/>
    </source>
</evidence>
<feature type="domain" description="FBD" evidence="2">
    <location>
        <begin position="345"/>
        <end position="419"/>
    </location>
</feature>
<dbReference type="SUPFAM" id="SSF52047">
    <property type="entry name" value="RNI-like"/>
    <property type="match status" value="1"/>
</dbReference>
<dbReference type="Pfam" id="PF08387">
    <property type="entry name" value="FBD"/>
    <property type="match status" value="1"/>
</dbReference>
<organism evidence="3 4">
    <name type="scientific">Coptis chinensis</name>
    <dbReference type="NCBI Taxonomy" id="261450"/>
    <lineage>
        <taxon>Eukaryota</taxon>
        <taxon>Viridiplantae</taxon>
        <taxon>Streptophyta</taxon>
        <taxon>Embryophyta</taxon>
        <taxon>Tracheophyta</taxon>
        <taxon>Spermatophyta</taxon>
        <taxon>Magnoliopsida</taxon>
        <taxon>Ranunculales</taxon>
        <taxon>Ranunculaceae</taxon>
        <taxon>Coptidoideae</taxon>
        <taxon>Coptis</taxon>
    </lineage>
</organism>
<name>A0A835IP22_9MAGN</name>